<dbReference type="AlphaFoldDB" id="A0A2V3ZUW5"/>
<evidence type="ECO:0000313" key="2">
    <source>
        <dbReference type="Proteomes" id="UP000248079"/>
    </source>
</evidence>
<name>A0A2V3ZUW5_9BACT</name>
<evidence type="ECO:0000313" key="1">
    <source>
        <dbReference type="EMBL" id="PXX98870.1"/>
    </source>
</evidence>
<gene>
    <name evidence="1" type="ORF">DF185_15965</name>
</gene>
<dbReference type="RefSeq" id="WP_110361761.1">
    <property type="nucleotide sequence ID" value="NZ_QFLI01000007.1"/>
</dbReference>
<dbReference type="NCBIfam" id="TIGR03519">
    <property type="entry name" value="T9SS_PorP_fam"/>
    <property type="match status" value="1"/>
</dbReference>
<sequence>MLKWRIVHIIILIVLSQVVKAQDIEFSQFYANRLYLNPALAGSEFAPVASLSYRNQWPQNNKPFVTYTISYDQYVDIMHGGLGLLLIQDNQGDGAIKTTMVSGVYSYSLNINRNFSVNTGLKATYVQRKLDWESLVFSDMIDPLYGVIYPGREIQPGSLSHSYIDFSLGIVANYKNFYLGAVADHLSEPDEAFDSDNNSAVLPRKYTVHAGAAIPIGYSRGLMKSDFMISPNILYQKQQDFEQMNYGLYFSRTNWVVGTWFRQNLSFDFDAFIVLLGYQTDRLRIGYSYDYVVSKLVKTNSGAHEISLTYLLGKTRTSCSGSHYFRKKKRIRAIRCPKF</sequence>
<organism evidence="1 2">
    <name type="scientific">Marinifilum breve</name>
    <dbReference type="NCBI Taxonomy" id="2184082"/>
    <lineage>
        <taxon>Bacteria</taxon>
        <taxon>Pseudomonadati</taxon>
        <taxon>Bacteroidota</taxon>
        <taxon>Bacteroidia</taxon>
        <taxon>Marinilabiliales</taxon>
        <taxon>Marinifilaceae</taxon>
    </lineage>
</organism>
<dbReference type="OrthoDB" id="1186563at2"/>
<keyword evidence="2" id="KW-1185">Reference proteome</keyword>
<dbReference type="Proteomes" id="UP000248079">
    <property type="component" value="Unassembled WGS sequence"/>
</dbReference>
<reference evidence="1 2" key="1">
    <citation type="submission" date="2018-05" db="EMBL/GenBank/DDBJ databases">
        <title>Marinifilum breve JC075T sp. nov., a marine bacterium isolated from Yongle Blue Hole in the South China Sea.</title>
        <authorList>
            <person name="Fu T."/>
        </authorList>
    </citation>
    <scope>NUCLEOTIDE SEQUENCE [LARGE SCALE GENOMIC DNA]</scope>
    <source>
        <strain evidence="1 2">JC075</strain>
    </source>
</reference>
<dbReference type="EMBL" id="QFLI01000007">
    <property type="protein sequence ID" value="PXX98870.1"/>
    <property type="molecule type" value="Genomic_DNA"/>
</dbReference>
<proteinExistence type="predicted"/>
<protein>
    <recommendedName>
        <fullName evidence="3">Type IX secretion system membrane protein PorP/SprF</fullName>
    </recommendedName>
</protein>
<evidence type="ECO:0008006" key="3">
    <source>
        <dbReference type="Google" id="ProtNLM"/>
    </source>
</evidence>
<dbReference type="InterPro" id="IPR019861">
    <property type="entry name" value="PorP/SprF_Bacteroidetes"/>
</dbReference>
<comment type="caution">
    <text evidence="1">The sequence shown here is derived from an EMBL/GenBank/DDBJ whole genome shotgun (WGS) entry which is preliminary data.</text>
</comment>
<dbReference type="Pfam" id="PF11751">
    <property type="entry name" value="PorP_SprF"/>
    <property type="match status" value="1"/>
</dbReference>
<accession>A0A2V3ZUW5</accession>